<dbReference type="Proteomes" id="UP001433638">
    <property type="component" value="Unassembled WGS sequence"/>
</dbReference>
<feature type="domain" description="DUF3857" evidence="2">
    <location>
        <begin position="45"/>
        <end position="177"/>
    </location>
</feature>
<name>A0ABV1LZI8_9NEIS</name>
<evidence type="ECO:0000259" key="2">
    <source>
        <dbReference type="Pfam" id="PF12969"/>
    </source>
</evidence>
<proteinExistence type="predicted"/>
<keyword evidence="4" id="KW-1185">Reference proteome</keyword>
<accession>A0ABV1LZI8</accession>
<organism evidence="3 4">
    <name type="scientific">Vogesella oryzagri</name>
    <dbReference type="NCBI Taxonomy" id="3160864"/>
    <lineage>
        <taxon>Bacteria</taxon>
        <taxon>Pseudomonadati</taxon>
        <taxon>Pseudomonadota</taxon>
        <taxon>Betaproteobacteria</taxon>
        <taxon>Neisseriales</taxon>
        <taxon>Chromobacteriaceae</taxon>
        <taxon>Vogesella</taxon>
    </lineage>
</organism>
<reference evidence="3" key="1">
    <citation type="submission" date="2024-06" db="EMBL/GenBank/DDBJ databases">
        <title>Genome sequence of Vogesella sp. MAHUQ-64.</title>
        <authorList>
            <person name="Huq M.A."/>
        </authorList>
    </citation>
    <scope>NUCLEOTIDE SEQUENCE</scope>
    <source>
        <strain evidence="3">MAHUQ-64</strain>
    </source>
</reference>
<dbReference type="EMBL" id="JBEFLD010000001">
    <property type="protein sequence ID" value="MEQ6289273.1"/>
    <property type="molecule type" value="Genomic_DNA"/>
</dbReference>
<dbReference type="Gene3D" id="3.10.620.30">
    <property type="match status" value="1"/>
</dbReference>
<evidence type="ECO:0000256" key="1">
    <source>
        <dbReference type="SAM" id="SignalP"/>
    </source>
</evidence>
<dbReference type="RefSeq" id="WP_349582995.1">
    <property type="nucleotide sequence ID" value="NZ_JBEFLD010000001.1"/>
</dbReference>
<dbReference type="InterPro" id="IPR024618">
    <property type="entry name" value="DUF3857"/>
</dbReference>
<gene>
    <name evidence="3" type="ORF">ABNW52_01435</name>
</gene>
<feature type="signal peptide" evidence="1">
    <location>
        <begin position="1"/>
        <end position="19"/>
    </location>
</feature>
<dbReference type="Gene3D" id="2.60.40.3140">
    <property type="match status" value="1"/>
</dbReference>
<dbReference type="Pfam" id="PF12969">
    <property type="entry name" value="DUF3857"/>
    <property type="match status" value="1"/>
</dbReference>
<sequence>MKYLLATCLLAGASLPSVAAMRAPDEAPAALERSESCRWDINSGSDCQIEQRITVLREAGRDDNGTQTLWSEAEDRLEVTTAYTLQPDGQRIAVTARDRQQGTAPGENGFDGYQFLKLAFPEVRVGSKLVLHYRRVSPVVKPFAMLAKRLVLGSDDMRYDRLQYRVSSAQPLFWKLDDPQQQVAVTASSDSHQLQVQLRAPLYLATTEGSRRLKLRRQAQLDISTVADARVAERPVAQAISRLLAAPLPPLAQRAVKAAYGQPWQQQVAQLLEDVNDRIRYMGDWRMSENGSVPFTLAQIEQRGFGDCKDMALTLAAMLRAAGQNASVAFVRSDWDNRPPLLATLGYFNHAIVRLKVGADSYWLDPTRKINALGSVPNGLQDRVAFVFTPEGEVSPEQIAANLPAARFEEQVQDFTLLADTRWRMRGSNVLHGQQVRELFEDELSSNRSDADSALVRDYFLFRDMNLRTLSVERGGTQRLISSPYTVTAQATVSNVTRPLGPYRLADLRLLSDRVEVLRNYYSQDGVSDYFLEAGGYSGVTRLHGVRPLLAAPSCRVQSRWLDYAIAPVTVVGGIGLRYELQRKVNWVGRDELASADFKQMLDQLEECDAQAQLLLYK</sequence>
<dbReference type="SUPFAM" id="SSF54001">
    <property type="entry name" value="Cysteine proteinases"/>
    <property type="match status" value="1"/>
</dbReference>
<comment type="caution">
    <text evidence="3">The sequence shown here is derived from an EMBL/GenBank/DDBJ whole genome shotgun (WGS) entry which is preliminary data.</text>
</comment>
<evidence type="ECO:0000313" key="4">
    <source>
        <dbReference type="Proteomes" id="UP001433638"/>
    </source>
</evidence>
<protein>
    <submittedName>
        <fullName evidence="3">DUF3857 domain-containing protein</fullName>
    </submittedName>
</protein>
<keyword evidence="1" id="KW-0732">Signal</keyword>
<feature type="chain" id="PRO_5046789054" evidence="1">
    <location>
        <begin position="20"/>
        <end position="618"/>
    </location>
</feature>
<dbReference type="InterPro" id="IPR038765">
    <property type="entry name" value="Papain-like_cys_pep_sf"/>
</dbReference>
<evidence type="ECO:0000313" key="3">
    <source>
        <dbReference type="EMBL" id="MEQ6289273.1"/>
    </source>
</evidence>